<gene>
    <name evidence="1" type="ORF">GCM10020221_32860</name>
</gene>
<comment type="caution">
    <text evidence="1">The sequence shown here is derived from an EMBL/GenBank/DDBJ whole genome shotgun (WGS) entry which is preliminary data.</text>
</comment>
<evidence type="ECO:0000313" key="2">
    <source>
        <dbReference type="Proteomes" id="UP001501102"/>
    </source>
</evidence>
<name>A0ABP6JLE6_STRTU</name>
<dbReference type="Proteomes" id="UP001501102">
    <property type="component" value="Unassembled WGS sequence"/>
</dbReference>
<sequence>MSHQRLPSTTTTSRDIVQRRLYTVIPENWGIVPNAGACSAVAGADLCSSRNLAIVPKAVLRAESSQFVAASGAELIVEITSKTNANHDRIKKAAGYARAQVPLYCSSTMGSWRPEP</sequence>
<organism evidence="1 2">
    <name type="scientific">Streptomyces thioluteus</name>
    <dbReference type="NCBI Taxonomy" id="66431"/>
    <lineage>
        <taxon>Bacteria</taxon>
        <taxon>Bacillati</taxon>
        <taxon>Actinomycetota</taxon>
        <taxon>Actinomycetes</taxon>
        <taxon>Kitasatosporales</taxon>
        <taxon>Streptomycetaceae</taxon>
        <taxon>Streptomyces</taxon>
    </lineage>
</organism>
<dbReference type="EMBL" id="BAAAXZ010000124">
    <property type="protein sequence ID" value="GAA2934551.1"/>
    <property type="molecule type" value="Genomic_DNA"/>
</dbReference>
<reference evidence="2" key="1">
    <citation type="journal article" date="2019" name="Int. J. Syst. Evol. Microbiol.">
        <title>The Global Catalogue of Microorganisms (GCM) 10K type strain sequencing project: providing services to taxonomists for standard genome sequencing and annotation.</title>
        <authorList>
            <consortium name="The Broad Institute Genomics Platform"/>
            <consortium name="The Broad Institute Genome Sequencing Center for Infectious Disease"/>
            <person name="Wu L."/>
            <person name="Ma J."/>
        </authorList>
    </citation>
    <scope>NUCLEOTIDE SEQUENCE [LARGE SCALE GENOMIC DNA]</scope>
    <source>
        <strain evidence="2">JCM 4087</strain>
    </source>
</reference>
<dbReference type="InterPro" id="IPR012296">
    <property type="entry name" value="Nuclease_put_TT1808"/>
</dbReference>
<dbReference type="Gene3D" id="3.90.1570.10">
    <property type="entry name" value="tt1808, chain A"/>
    <property type="match status" value="1"/>
</dbReference>
<accession>A0ABP6JLE6</accession>
<dbReference type="CDD" id="cd06260">
    <property type="entry name" value="DUF820-like"/>
    <property type="match status" value="1"/>
</dbReference>
<keyword evidence="2" id="KW-1185">Reference proteome</keyword>
<protein>
    <recommendedName>
        <fullName evidence="3">Restriction endonuclease domain-containing protein</fullName>
    </recommendedName>
</protein>
<dbReference type="InterPro" id="IPR008538">
    <property type="entry name" value="Uma2"/>
</dbReference>
<proteinExistence type="predicted"/>
<evidence type="ECO:0000313" key="1">
    <source>
        <dbReference type="EMBL" id="GAA2934551.1"/>
    </source>
</evidence>
<evidence type="ECO:0008006" key="3">
    <source>
        <dbReference type="Google" id="ProtNLM"/>
    </source>
</evidence>